<dbReference type="Proteomes" id="UP000291286">
    <property type="component" value="Unassembled WGS sequence"/>
</dbReference>
<dbReference type="InterPro" id="IPR024572">
    <property type="entry name" value="RcnB"/>
</dbReference>
<proteinExistence type="predicted"/>
<keyword evidence="1" id="KW-1133">Transmembrane helix</keyword>
<sequence length="52" mass="5938">MGHDHRGVYVRDYRIHHLPPPPRGHQWRRVDNDYVLVAVATGIITSVIAASH</sequence>
<keyword evidence="1" id="KW-0812">Transmembrane</keyword>
<comment type="caution">
    <text evidence="2">The sequence shown here is derived from an EMBL/GenBank/DDBJ whole genome shotgun (WGS) entry which is preliminary data.</text>
</comment>
<evidence type="ECO:0000313" key="3">
    <source>
        <dbReference type="Proteomes" id="UP000291286"/>
    </source>
</evidence>
<dbReference type="EMBL" id="SHMB01000004">
    <property type="protein sequence ID" value="TAA29165.1"/>
    <property type="molecule type" value="Genomic_DNA"/>
</dbReference>
<protein>
    <recommendedName>
        <fullName evidence="4">RcnB family protein</fullName>
    </recommendedName>
</protein>
<dbReference type="Gene3D" id="3.10.450.160">
    <property type="entry name" value="inner membrane protein cigr"/>
    <property type="match status" value="1"/>
</dbReference>
<name>A0A4V2HDZ7_9GAMM</name>
<keyword evidence="1" id="KW-0472">Membrane</keyword>
<accession>A0A4V2HDZ7</accession>
<gene>
    <name evidence="2" type="ORF">EA661_12390</name>
</gene>
<reference evidence="2 3" key="1">
    <citation type="submission" date="2019-02" db="EMBL/GenBank/DDBJ databases">
        <title>WGS of Pseudoxanthomonas species novum from clinical isolates.</title>
        <authorList>
            <person name="Bernier A.-M."/>
            <person name="Bernard K."/>
            <person name="Vachon A."/>
        </authorList>
    </citation>
    <scope>NUCLEOTIDE SEQUENCE [LARGE SCALE GENOMIC DNA]</scope>
    <source>
        <strain evidence="2 3">NML171202</strain>
    </source>
</reference>
<feature type="transmembrane region" description="Helical" evidence="1">
    <location>
        <begin position="34"/>
        <end position="51"/>
    </location>
</feature>
<organism evidence="2 3">
    <name type="scientific">Pseudoxanthomonas winnipegensis</name>
    <dbReference type="NCBI Taxonomy" id="2480810"/>
    <lineage>
        <taxon>Bacteria</taxon>
        <taxon>Pseudomonadati</taxon>
        <taxon>Pseudomonadota</taxon>
        <taxon>Gammaproteobacteria</taxon>
        <taxon>Lysobacterales</taxon>
        <taxon>Lysobacteraceae</taxon>
        <taxon>Pseudoxanthomonas</taxon>
    </lineage>
</organism>
<evidence type="ECO:0000256" key="1">
    <source>
        <dbReference type="SAM" id="Phobius"/>
    </source>
</evidence>
<dbReference type="AlphaFoldDB" id="A0A4V2HDZ7"/>
<evidence type="ECO:0008006" key="4">
    <source>
        <dbReference type="Google" id="ProtNLM"/>
    </source>
</evidence>
<evidence type="ECO:0000313" key="2">
    <source>
        <dbReference type="EMBL" id="TAA29165.1"/>
    </source>
</evidence>
<dbReference type="Pfam" id="PF11776">
    <property type="entry name" value="RcnB"/>
    <property type="match status" value="1"/>
</dbReference>